<dbReference type="EMBL" id="CABIJS010000444">
    <property type="protein sequence ID" value="VUZ51558.1"/>
    <property type="molecule type" value="Genomic_DNA"/>
</dbReference>
<accession>A0A564YY31</accession>
<organism evidence="1 2">
    <name type="scientific">Hymenolepis diminuta</name>
    <name type="common">Rat tapeworm</name>
    <dbReference type="NCBI Taxonomy" id="6216"/>
    <lineage>
        <taxon>Eukaryota</taxon>
        <taxon>Metazoa</taxon>
        <taxon>Spiralia</taxon>
        <taxon>Lophotrochozoa</taxon>
        <taxon>Platyhelminthes</taxon>
        <taxon>Cestoda</taxon>
        <taxon>Eucestoda</taxon>
        <taxon>Cyclophyllidea</taxon>
        <taxon>Hymenolepididae</taxon>
        <taxon>Hymenolepis</taxon>
    </lineage>
</organism>
<gene>
    <name evidence="1" type="ORF">WMSIL1_LOCUS10319</name>
</gene>
<evidence type="ECO:0000313" key="1">
    <source>
        <dbReference type="EMBL" id="VUZ51558.1"/>
    </source>
</evidence>
<protein>
    <submittedName>
        <fullName evidence="1">Uncharacterized protein</fullName>
    </submittedName>
</protein>
<proteinExistence type="predicted"/>
<keyword evidence="2" id="KW-1185">Reference proteome</keyword>
<name>A0A564YY31_HYMDI</name>
<sequence length="181" mass="20749">MNLSKPDKNPEDYVKNVGEFHYESSVGEIFATCRRFRFLNLAIDKGEDIHEYIAIVNRMSDTFSFGSQKEDQFRASIPTQTWLKAMKLEHAKSKNPKSTDQLRMCRSLRHNKLIPTTLIKNRGVDFVVASISIKIVHSFNINGRTAIPTDPRKDSVREVKDDRIQVTGEAPIRINIAKRMA</sequence>
<dbReference type="AlphaFoldDB" id="A0A564YY31"/>
<evidence type="ECO:0000313" key="2">
    <source>
        <dbReference type="Proteomes" id="UP000321570"/>
    </source>
</evidence>
<dbReference type="Proteomes" id="UP000321570">
    <property type="component" value="Unassembled WGS sequence"/>
</dbReference>
<reference evidence="1 2" key="1">
    <citation type="submission" date="2019-07" db="EMBL/GenBank/DDBJ databases">
        <authorList>
            <person name="Jastrzebski P J."/>
            <person name="Paukszto L."/>
            <person name="Jastrzebski P J."/>
        </authorList>
    </citation>
    <scope>NUCLEOTIDE SEQUENCE [LARGE SCALE GENOMIC DNA]</scope>
    <source>
        <strain evidence="1 2">WMS-il1</strain>
    </source>
</reference>